<dbReference type="SUPFAM" id="SSF53187">
    <property type="entry name" value="Zn-dependent exopeptidases"/>
    <property type="match status" value="1"/>
</dbReference>
<dbReference type="PATRIC" id="fig|1429438.4.peg.2051"/>
<dbReference type="InterPro" id="IPR002933">
    <property type="entry name" value="Peptidase_M20"/>
</dbReference>
<dbReference type="HOGENOM" id="CLU_029469_2_1_7"/>
<keyword evidence="2" id="KW-0479">Metal-binding</keyword>
<dbReference type="InterPro" id="IPR011650">
    <property type="entry name" value="Peptidase_M20_dimer"/>
</dbReference>
<dbReference type="EMBL" id="AZHW01000309">
    <property type="protein sequence ID" value="ETX00755.1"/>
    <property type="molecule type" value="Genomic_DNA"/>
</dbReference>
<evidence type="ECO:0000313" key="6">
    <source>
        <dbReference type="Proteomes" id="UP000019141"/>
    </source>
</evidence>
<proteinExistence type="predicted"/>
<dbReference type="PANTHER" id="PTHR43270">
    <property type="entry name" value="BETA-ALA-HIS DIPEPTIDASE"/>
    <property type="match status" value="1"/>
</dbReference>
<keyword evidence="3" id="KW-0378">Hydrolase</keyword>
<keyword evidence="6" id="KW-1185">Reference proteome</keyword>
<sequence>MIPTHWHDYQTYIQTHFRTFIEEFLPLVRQPNVSLERDDVRSCAHLLRDLLQREGVSAEVLETEGNPVVYGEIEGERDDVSLVLYNHYDVKPVEPIAAWQSEPFTPTFRSGRVEDGAPLVADWRALDDDALLDCLVYARGSGDDKGPLYSNLMALRTWRATAGKPPCRLKFLYDGEEEIGSPHLPAFLRSHRERFQAQAMLIADGPMHPSGRPTLALGVRGVMMMEIRLQTANQILHSGHYGNAAPNAAWNLVQLLATMRDPQGTCLVQDFYTDVTPPTPEEQQLLANIPFDDEAMRTFLGVEQWDSPEELSFYEKTLFRPTFNINGIQSGQTGAARSTVIPYQATASIDVRLVAGMNIDTVCRDIVEHVQAHCPGAQVELLHGYEAYKVKVSHPQVQRVIGAMHDLCDSLGEAQAPVILPTIGGSLPLHELAQALDMPLISMPLANHDDNQHAPNENLRLINFVNGISTALMAIHGLSQHQSA</sequence>
<name>W4LS83_ENTF1</name>
<dbReference type="PANTHER" id="PTHR43270:SF8">
    <property type="entry name" value="DI- AND TRIPEPTIDASE DUG2-RELATED"/>
    <property type="match status" value="1"/>
</dbReference>
<dbReference type="GO" id="GO:0006508">
    <property type="term" value="P:proteolysis"/>
    <property type="evidence" value="ECO:0007669"/>
    <property type="project" value="UniProtKB-KW"/>
</dbReference>
<reference evidence="5 6" key="1">
    <citation type="journal article" date="2014" name="Nature">
        <title>An environmental bacterial taxon with a large and distinct metabolic repertoire.</title>
        <authorList>
            <person name="Wilson M.C."/>
            <person name="Mori T."/>
            <person name="Ruckert C."/>
            <person name="Uria A.R."/>
            <person name="Helf M.J."/>
            <person name="Takada K."/>
            <person name="Gernert C."/>
            <person name="Steffens U.A."/>
            <person name="Heycke N."/>
            <person name="Schmitt S."/>
            <person name="Rinke C."/>
            <person name="Helfrich E.J."/>
            <person name="Brachmann A.O."/>
            <person name="Gurgui C."/>
            <person name="Wakimoto T."/>
            <person name="Kracht M."/>
            <person name="Crusemann M."/>
            <person name="Hentschel U."/>
            <person name="Abe I."/>
            <person name="Matsunaga S."/>
            <person name="Kalinowski J."/>
            <person name="Takeyama H."/>
            <person name="Piel J."/>
        </authorList>
    </citation>
    <scope>NUCLEOTIDE SEQUENCE [LARGE SCALE GENOMIC DNA]</scope>
    <source>
        <strain evidence="6">TSY1</strain>
    </source>
</reference>
<evidence type="ECO:0000259" key="4">
    <source>
        <dbReference type="Pfam" id="PF07687"/>
    </source>
</evidence>
<evidence type="ECO:0000256" key="1">
    <source>
        <dbReference type="ARBA" id="ARBA00022670"/>
    </source>
</evidence>
<organism evidence="5 6">
    <name type="scientific">Entotheonella factor</name>
    <dbReference type="NCBI Taxonomy" id="1429438"/>
    <lineage>
        <taxon>Bacteria</taxon>
        <taxon>Pseudomonadati</taxon>
        <taxon>Nitrospinota/Tectimicrobiota group</taxon>
        <taxon>Candidatus Tectimicrobiota</taxon>
        <taxon>Candidatus Entotheonellia</taxon>
        <taxon>Candidatus Entotheonellales</taxon>
        <taxon>Candidatus Entotheonellaceae</taxon>
        <taxon>Candidatus Entotheonella</taxon>
    </lineage>
</organism>
<dbReference type="Gene3D" id="3.40.630.10">
    <property type="entry name" value="Zn peptidases"/>
    <property type="match status" value="1"/>
</dbReference>
<feature type="domain" description="Peptidase M20 dimerisation" evidence="4">
    <location>
        <begin position="218"/>
        <end position="375"/>
    </location>
</feature>
<comment type="caution">
    <text evidence="5">The sequence shown here is derived from an EMBL/GenBank/DDBJ whole genome shotgun (WGS) entry which is preliminary data.</text>
</comment>
<dbReference type="Proteomes" id="UP000019141">
    <property type="component" value="Unassembled WGS sequence"/>
</dbReference>
<dbReference type="Pfam" id="PF07687">
    <property type="entry name" value="M20_dimer"/>
    <property type="match status" value="1"/>
</dbReference>
<protein>
    <recommendedName>
        <fullName evidence="4">Peptidase M20 dimerisation domain-containing protein</fullName>
    </recommendedName>
</protein>
<evidence type="ECO:0000256" key="3">
    <source>
        <dbReference type="ARBA" id="ARBA00022801"/>
    </source>
</evidence>
<dbReference type="Pfam" id="PF01546">
    <property type="entry name" value="Peptidase_M20"/>
    <property type="match status" value="1"/>
</dbReference>
<dbReference type="GO" id="GO:0046872">
    <property type="term" value="F:metal ion binding"/>
    <property type="evidence" value="ECO:0007669"/>
    <property type="project" value="UniProtKB-KW"/>
</dbReference>
<dbReference type="Gene3D" id="3.30.70.360">
    <property type="match status" value="1"/>
</dbReference>
<dbReference type="AlphaFoldDB" id="W4LS83"/>
<evidence type="ECO:0000313" key="5">
    <source>
        <dbReference type="EMBL" id="ETX00755.1"/>
    </source>
</evidence>
<evidence type="ECO:0000256" key="2">
    <source>
        <dbReference type="ARBA" id="ARBA00022723"/>
    </source>
</evidence>
<dbReference type="InterPro" id="IPR051458">
    <property type="entry name" value="Cyt/Met_Dipeptidase"/>
</dbReference>
<keyword evidence="1" id="KW-0645">Protease</keyword>
<gene>
    <name evidence="5" type="ORF">ETSY1_10045</name>
</gene>
<dbReference type="GO" id="GO:0008233">
    <property type="term" value="F:peptidase activity"/>
    <property type="evidence" value="ECO:0007669"/>
    <property type="project" value="UniProtKB-KW"/>
</dbReference>
<accession>W4LS83</accession>